<dbReference type="SUPFAM" id="SSF56112">
    <property type="entry name" value="Protein kinase-like (PK-like)"/>
    <property type="match status" value="1"/>
</dbReference>
<name>A0ABQ9LRP5_HEVBR</name>
<protein>
    <recommendedName>
        <fullName evidence="15">Protein kinase domain-containing protein</fullName>
    </recommendedName>
</protein>
<evidence type="ECO:0000256" key="4">
    <source>
        <dbReference type="ARBA" id="ARBA00022692"/>
    </source>
</evidence>
<reference evidence="16 17" key="1">
    <citation type="journal article" date="2023" name="Plant Biotechnol. J.">
        <title>Chromosome-level wild Hevea brasiliensis genome provides new tools for genomic-assisted breeding and valuable loci to elevate rubber yield.</title>
        <authorList>
            <person name="Cheng H."/>
            <person name="Song X."/>
            <person name="Hu Y."/>
            <person name="Wu T."/>
            <person name="Yang Q."/>
            <person name="An Z."/>
            <person name="Feng S."/>
            <person name="Deng Z."/>
            <person name="Wu W."/>
            <person name="Zeng X."/>
            <person name="Tu M."/>
            <person name="Wang X."/>
            <person name="Huang H."/>
        </authorList>
    </citation>
    <scope>NUCLEOTIDE SEQUENCE [LARGE SCALE GENOMIC DNA]</scope>
    <source>
        <strain evidence="16">MT/VB/25A 57/8</strain>
    </source>
</reference>
<evidence type="ECO:0000256" key="5">
    <source>
        <dbReference type="ARBA" id="ARBA00022729"/>
    </source>
</evidence>
<feature type="chain" id="PRO_5047483977" description="Protein kinase domain-containing protein" evidence="14">
    <location>
        <begin position="32"/>
        <end position="841"/>
    </location>
</feature>
<feature type="signal peptide" evidence="14">
    <location>
        <begin position="1"/>
        <end position="31"/>
    </location>
</feature>
<evidence type="ECO:0000313" key="17">
    <source>
        <dbReference type="Proteomes" id="UP001174677"/>
    </source>
</evidence>
<evidence type="ECO:0000256" key="1">
    <source>
        <dbReference type="ARBA" id="ARBA00004479"/>
    </source>
</evidence>
<dbReference type="InterPro" id="IPR001245">
    <property type="entry name" value="Ser-Thr/Tyr_kinase_cat_dom"/>
</dbReference>
<comment type="caution">
    <text evidence="16">The sequence shown here is derived from an EMBL/GenBank/DDBJ whole genome shotgun (WGS) entry which is preliminary data.</text>
</comment>
<keyword evidence="9 13" id="KW-1133">Transmembrane helix</keyword>
<feature type="domain" description="Protein kinase" evidence="15">
    <location>
        <begin position="500"/>
        <end position="769"/>
    </location>
</feature>
<evidence type="ECO:0000256" key="9">
    <source>
        <dbReference type="ARBA" id="ARBA00022989"/>
    </source>
</evidence>
<dbReference type="Gene3D" id="3.30.200.20">
    <property type="entry name" value="Phosphorylase Kinase, domain 1"/>
    <property type="match status" value="1"/>
</dbReference>
<dbReference type="SMART" id="SM00220">
    <property type="entry name" value="S_TKc"/>
    <property type="match status" value="1"/>
</dbReference>
<evidence type="ECO:0000256" key="12">
    <source>
        <dbReference type="PROSITE-ProRule" id="PRU10141"/>
    </source>
</evidence>
<dbReference type="PANTHER" id="PTHR27003">
    <property type="entry name" value="OS07G0166700 PROTEIN"/>
    <property type="match status" value="1"/>
</dbReference>
<accession>A0ABQ9LRP5</accession>
<keyword evidence="2" id="KW-0723">Serine/threonine-protein kinase</keyword>
<dbReference type="Pfam" id="PF12819">
    <property type="entry name" value="Malectin_like"/>
    <property type="match status" value="1"/>
</dbReference>
<dbReference type="CDD" id="cd14066">
    <property type="entry name" value="STKc_IRAK"/>
    <property type="match status" value="1"/>
</dbReference>
<dbReference type="PROSITE" id="PS50011">
    <property type="entry name" value="PROTEIN_KINASE_DOM"/>
    <property type="match status" value="1"/>
</dbReference>
<dbReference type="PROSITE" id="PS00108">
    <property type="entry name" value="PROTEIN_KINASE_ST"/>
    <property type="match status" value="1"/>
</dbReference>
<organism evidence="16 17">
    <name type="scientific">Hevea brasiliensis</name>
    <name type="common">Para rubber tree</name>
    <name type="synonym">Siphonia brasiliensis</name>
    <dbReference type="NCBI Taxonomy" id="3981"/>
    <lineage>
        <taxon>Eukaryota</taxon>
        <taxon>Viridiplantae</taxon>
        <taxon>Streptophyta</taxon>
        <taxon>Embryophyta</taxon>
        <taxon>Tracheophyta</taxon>
        <taxon>Spermatophyta</taxon>
        <taxon>Magnoliopsida</taxon>
        <taxon>eudicotyledons</taxon>
        <taxon>Gunneridae</taxon>
        <taxon>Pentapetalae</taxon>
        <taxon>rosids</taxon>
        <taxon>fabids</taxon>
        <taxon>Malpighiales</taxon>
        <taxon>Euphorbiaceae</taxon>
        <taxon>Crotonoideae</taxon>
        <taxon>Micrandreae</taxon>
        <taxon>Hevea</taxon>
    </lineage>
</organism>
<evidence type="ECO:0000313" key="16">
    <source>
        <dbReference type="EMBL" id="KAJ9170632.1"/>
    </source>
</evidence>
<keyword evidence="3" id="KW-0808">Transferase</keyword>
<dbReference type="EMBL" id="JARPOI010000010">
    <property type="protein sequence ID" value="KAJ9170632.1"/>
    <property type="molecule type" value="Genomic_DNA"/>
</dbReference>
<keyword evidence="11" id="KW-0325">Glycoprotein</keyword>
<sequence>MEKRHFREIPYSFSSLLFLLHFLSLQLPSSAYTRPEEYFISCGSDTNISSAGRTFTGDSSSGISLSFTFKGQSSTVKDSNRSTKTPSLYQTARLFRENSFYEFEISTSGTYLLRLHFFAFSSPDNLSAAHFDVSASGFSLLKNFTLQTSSSIPLIEEFFLSISIGKFSLNFMPQGSSSFAFVNALEVFLAPEDFIPNDAPHISRAGRSSNNSYEGIRSEALQTIHRINVGGSNLTPDNDTLWRYWVPDDSYLYNPVTAKNSTFHPDRPNYLEGINEYIAPDLVYQTAKEMNIDGNRTSNTFNVSWSFNVSKNARHFVRVHFCDIISQSLGVLRFNLFIFSNYSILIDPYDKTGQLAAPFYIDFVVDSDDSGLVNFSIGPRADSDEKTAFLNGLEILQIVGESGSVSRKHEPNKTPIFIVVGSVIGGIGLSCILAVVICLCLRCRKPKTVENWEWSPRPVRRGGSSQNRMPEGSVIGSRVPDLNLGLKISFAEIQFATNNFDVKMIVGKGGFGLVFRGTLRNGMKVAVKRSEPGSGQGLSEFQTEIMVLSKIRHRHLVSLIGYCDEMSEMILVYEFMEKGALRDHLYNLALPSLSWTQRLEICIGAAKGLHYLHRGAAGGFIHRDVKSTNILLDEELVAKVADFGLSRLGPPDQTHVSTGVKGTFGYLDPDYFRTQQLTEKSDVYSFGVVLLEVLCARPAINTLLPREQVNLAEWGIICKNKGTLEQIVDPSIKSQINLSSLRKFAEIAEKCLQECSADRPPMGDVQWYLEYALQLQQTGIEREPHEDSATDASAMLALPNIQRFASFSMSAEKDDMPILREDSANIWASEVFSQLRIDDAR</sequence>
<evidence type="ECO:0000256" key="10">
    <source>
        <dbReference type="ARBA" id="ARBA00023136"/>
    </source>
</evidence>
<proteinExistence type="predicted"/>
<dbReference type="InterPro" id="IPR017441">
    <property type="entry name" value="Protein_kinase_ATP_BS"/>
</dbReference>
<evidence type="ECO:0000256" key="7">
    <source>
        <dbReference type="ARBA" id="ARBA00022777"/>
    </source>
</evidence>
<evidence type="ECO:0000256" key="13">
    <source>
        <dbReference type="SAM" id="Phobius"/>
    </source>
</evidence>
<keyword evidence="7" id="KW-0418">Kinase</keyword>
<evidence type="ECO:0000256" key="8">
    <source>
        <dbReference type="ARBA" id="ARBA00022840"/>
    </source>
</evidence>
<keyword evidence="8 12" id="KW-0067">ATP-binding</keyword>
<dbReference type="InterPro" id="IPR024788">
    <property type="entry name" value="Malectin-like_Carb-bd_dom"/>
</dbReference>
<evidence type="ECO:0000256" key="14">
    <source>
        <dbReference type="SAM" id="SignalP"/>
    </source>
</evidence>
<evidence type="ECO:0000256" key="2">
    <source>
        <dbReference type="ARBA" id="ARBA00022527"/>
    </source>
</evidence>
<keyword evidence="5 14" id="KW-0732">Signal</keyword>
<dbReference type="Gene3D" id="2.60.120.430">
    <property type="entry name" value="Galactose-binding lectin"/>
    <property type="match status" value="2"/>
</dbReference>
<evidence type="ECO:0000256" key="6">
    <source>
        <dbReference type="ARBA" id="ARBA00022741"/>
    </source>
</evidence>
<dbReference type="InterPro" id="IPR011009">
    <property type="entry name" value="Kinase-like_dom_sf"/>
</dbReference>
<keyword evidence="17" id="KW-1185">Reference proteome</keyword>
<dbReference type="InterPro" id="IPR045272">
    <property type="entry name" value="ANXUR1/2-like"/>
</dbReference>
<keyword evidence="4 13" id="KW-0812">Transmembrane</keyword>
<dbReference type="Proteomes" id="UP001174677">
    <property type="component" value="Chromosome 10"/>
</dbReference>
<dbReference type="Pfam" id="PF07714">
    <property type="entry name" value="PK_Tyr_Ser-Thr"/>
    <property type="match status" value="1"/>
</dbReference>
<gene>
    <name evidence="16" type="ORF">P3X46_018726</name>
</gene>
<feature type="binding site" evidence="12">
    <location>
        <position position="528"/>
    </location>
    <ligand>
        <name>ATP</name>
        <dbReference type="ChEBI" id="CHEBI:30616"/>
    </ligand>
</feature>
<keyword evidence="10 13" id="KW-0472">Membrane</keyword>
<evidence type="ECO:0000256" key="3">
    <source>
        <dbReference type="ARBA" id="ARBA00022679"/>
    </source>
</evidence>
<comment type="subcellular location">
    <subcellularLocation>
        <location evidence="1">Membrane</location>
        <topology evidence="1">Single-pass type I membrane protein</topology>
    </subcellularLocation>
</comment>
<dbReference type="InterPro" id="IPR000719">
    <property type="entry name" value="Prot_kinase_dom"/>
</dbReference>
<dbReference type="PROSITE" id="PS00107">
    <property type="entry name" value="PROTEIN_KINASE_ATP"/>
    <property type="match status" value="1"/>
</dbReference>
<dbReference type="PANTHER" id="PTHR27003:SF398">
    <property type="entry name" value="PROTEIN KINASE DOMAIN-CONTAINING PROTEIN"/>
    <property type="match status" value="1"/>
</dbReference>
<dbReference type="Gene3D" id="1.10.510.10">
    <property type="entry name" value="Transferase(Phosphotransferase) domain 1"/>
    <property type="match status" value="1"/>
</dbReference>
<keyword evidence="6 12" id="KW-0547">Nucleotide-binding</keyword>
<feature type="transmembrane region" description="Helical" evidence="13">
    <location>
        <begin position="416"/>
        <end position="441"/>
    </location>
</feature>
<evidence type="ECO:0000259" key="15">
    <source>
        <dbReference type="PROSITE" id="PS50011"/>
    </source>
</evidence>
<dbReference type="InterPro" id="IPR008271">
    <property type="entry name" value="Ser/Thr_kinase_AS"/>
</dbReference>
<evidence type="ECO:0000256" key="11">
    <source>
        <dbReference type="ARBA" id="ARBA00023180"/>
    </source>
</evidence>